<dbReference type="RefSeq" id="XP_009013490.1">
    <property type="nucleotide sequence ID" value="XM_009015242.1"/>
</dbReference>
<dbReference type="GO" id="GO:0005886">
    <property type="term" value="C:plasma membrane"/>
    <property type="evidence" value="ECO:0000318"/>
    <property type="project" value="GO_Central"/>
</dbReference>
<comment type="similarity">
    <text evidence="9">Belongs to the G-protein coupled receptor 1 family.</text>
</comment>
<dbReference type="PANTHER" id="PTHR24248">
    <property type="entry name" value="ADRENERGIC RECEPTOR-RELATED G-PROTEIN COUPLED RECEPTOR"/>
    <property type="match status" value="1"/>
</dbReference>
<dbReference type="GeneID" id="20195147"/>
<dbReference type="GO" id="GO:0004930">
    <property type="term" value="F:G protein-coupled receptor activity"/>
    <property type="evidence" value="ECO:0000318"/>
    <property type="project" value="GO_Central"/>
</dbReference>
<feature type="transmembrane region" description="Helical" evidence="11">
    <location>
        <begin position="256"/>
        <end position="278"/>
    </location>
</feature>
<dbReference type="PROSITE" id="PS00237">
    <property type="entry name" value="G_PROTEIN_RECEP_F1_1"/>
    <property type="match status" value="1"/>
</dbReference>
<keyword evidence="15" id="KW-1185">Reference proteome</keyword>
<keyword evidence="6 11" id="KW-0472">Membrane</keyword>
<keyword evidence="7 9" id="KW-0675">Receptor</keyword>
<feature type="region of interest" description="Disordered" evidence="10">
    <location>
        <begin position="344"/>
        <end position="380"/>
    </location>
</feature>
<reference evidence="13 15" key="2">
    <citation type="journal article" date="2013" name="Nature">
        <title>Insights into bilaterian evolution from three spiralian genomes.</title>
        <authorList>
            <person name="Simakov O."/>
            <person name="Marletaz F."/>
            <person name="Cho S.J."/>
            <person name="Edsinger-Gonzales E."/>
            <person name="Havlak P."/>
            <person name="Hellsten U."/>
            <person name="Kuo D.H."/>
            <person name="Larsson T."/>
            <person name="Lv J."/>
            <person name="Arendt D."/>
            <person name="Savage R."/>
            <person name="Osoegawa K."/>
            <person name="de Jong P."/>
            <person name="Grimwood J."/>
            <person name="Chapman J.A."/>
            <person name="Shapiro H."/>
            <person name="Aerts A."/>
            <person name="Otillar R.P."/>
            <person name="Terry A.Y."/>
            <person name="Boore J.L."/>
            <person name="Grigoriev I.V."/>
            <person name="Lindberg D.R."/>
            <person name="Seaver E.C."/>
            <person name="Weisblat D.A."/>
            <person name="Putnam N.H."/>
            <person name="Rokhsar D.S."/>
        </authorList>
    </citation>
    <scope>NUCLEOTIDE SEQUENCE</scope>
</reference>
<dbReference type="CTD" id="20195147"/>
<evidence type="ECO:0000256" key="2">
    <source>
        <dbReference type="ARBA" id="ARBA00022475"/>
    </source>
</evidence>
<keyword evidence="2" id="KW-1003">Cell membrane</keyword>
<accession>T1EEZ5</accession>
<dbReference type="InterPro" id="IPR000276">
    <property type="entry name" value="GPCR_Rhodpsn"/>
</dbReference>
<dbReference type="PANTHER" id="PTHR24248:SF185">
    <property type="entry name" value="DOPAMINE RECEPTOR 2"/>
    <property type="match status" value="1"/>
</dbReference>
<dbReference type="SUPFAM" id="SSF81321">
    <property type="entry name" value="Family A G protein-coupled receptor-like"/>
    <property type="match status" value="1"/>
</dbReference>
<keyword evidence="3 9" id="KW-0812">Transmembrane</keyword>
<dbReference type="OMA" id="NSSKCFR"/>
<feature type="compositionally biased region" description="Low complexity" evidence="10">
    <location>
        <begin position="344"/>
        <end position="362"/>
    </location>
</feature>
<feature type="compositionally biased region" description="Polar residues" evidence="10">
    <location>
        <begin position="363"/>
        <end position="375"/>
    </location>
</feature>
<feature type="transmembrane region" description="Helical" evidence="11">
    <location>
        <begin position="202"/>
        <end position="227"/>
    </location>
</feature>
<keyword evidence="5 9" id="KW-0297">G-protein coupled receptor</keyword>
<evidence type="ECO:0000256" key="7">
    <source>
        <dbReference type="ARBA" id="ARBA00023170"/>
    </source>
</evidence>
<feature type="transmembrane region" description="Helical" evidence="11">
    <location>
        <begin position="77"/>
        <end position="110"/>
    </location>
</feature>
<evidence type="ECO:0000313" key="15">
    <source>
        <dbReference type="Proteomes" id="UP000015101"/>
    </source>
</evidence>
<dbReference type="PRINTS" id="PR00243">
    <property type="entry name" value="MUSCARINICR"/>
</dbReference>
<evidence type="ECO:0000256" key="3">
    <source>
        <dbReference type="ARBA" id="ARBA00022692"/>
    </source>
</evidence>
<dbReference type="OrthoDB" id="10071887at2759"/>
<dbReference type="GO" id="GO:0016907">
    <property type="term" value="F:G protein-coupled acetylcholine receptor activity"/>
    <property type="evidence" value="ECO:0007669"/>
    <property type="project" value="InterPro"/>
</dbReference>
<evidence type="ECO:0000256" key="9">
    <source>
        <dbReference type="RuleBase" id="RU000688"/>
    </source>
</evidence>
<evidence type="ECO:0000256" key="11">
    <source>
        <dbReference type="SAM" id="Phobius"/>
    </source>
</evidence>
<dbReference type="FunCoup" id="T1EEZ5">
    <property type="interactions" value="52"/>
</dbReference>
<dbReference type="PRINTS" id="PR00237">
    <property type="entry name" value="GPCRRHODOPSN"/>
</dbReference>
<dbReference type="HOGENOM" id="CLU_009579_11_2_1"/>
<dbReference type="EMBL" id="KB096080">
    <property type="protein sequence ID" value="ESO08560.1"/>
    <property type="molecule type" value="Genomic_DNA"/>
</dbReference>
<feature type="domain" description="G-protein coupled receptors family 1 profile" evidence="12">
    <location>
        <begin position="101"/>
        <end position="520"/>
    </location>
</feature>
<evidence type="ECO:0000256" key="6">
    <source>
        <dbReference type="ARBA" id="ARBA00023136"/>
    </source>
</evidence>
<dbReference type="InterPro" id="IPR000995">
    <property type="entry name" value="Musac_Ach_rcpt"/>
</dbReference>
<feature type="transmembrane region" description="Helical" evidence="11">
    <location>
        <begin position="462"/>
        <end position="484"/>
    </location>
</feature>
<evidence type="ECO:0000313" key="14">
    <source>
        <dbReference type="EnsemblMetazoa" id="HelroP110124"/>
    </source>
</evidence>
<dbReference type="EnsemblMetazoa" id="HelroT110124">
    <property type="protein sequence ID" value="HelroP110124"/>
    <property type="gene ID" value="HelroG110124"/>
</dbReference>
<dbReference type="KEGG" id="hro:HELRODRAFT_110124"/>
<reference evidence="14" key="3">
    <citation type="submission" date="2015-06" db="UniProtKB">
        <authorList>
            <consortium name="EnsemblMetazoa"/>
        </authorList>
    </citation>
    <scope>IDENTIFICATION</scope>
</reference>
<sequence>METDPNYYFYNDFYSEPNSTSQFPFYIVPFVPSSDESQSQLVSSSLSSSSSSSTSLHLTSLQPLTNSSSSPPHGPTLLYSTGVTILLGSIAALLCIVTISGNAIVVLSFFLEQSIRQPTNYFIASLAVSDLFIGAVSMPLYTVYLLADQYWPLSEFLCNVWLTVDYTACLCSIYTVFCITVDRYCSVKIPAKYRVWRTKKKVLVAIACIWIISVALFFSSIFVWQMWISDYKPEPGKCYVFYLEDALFNCSLQIGYFWITLIATVALYIAIYRVALGLQKKTDAKNKRTEAVVSHFKTNKPTKTATPELTSETTLPAVTSSALSVSFQLSTSLPATTTLSTTSTFTTTTTTTKLPSTTSPMTAASNEKTISTASPTKLDREEFSIKSDQPSTPTTNHHHFLFHAPLSTPFLPNFIKAPIFDRQSSHGANNNGNKKFQSTQSSQSGMLAAQQKTKRANRARKALRTITIILGAFVVCWIPWHVLSMIMGFCPKNSVCVAPMLYDISYWLCYLNSPINPFCYALANEQFKRTFARILKFDWHRI</sequence>
<keyword evidence="8 9" id="KW-0807">Transducer</keyword>
<dbReference type="Proteomes" id="UP000015101">
    <property type="component" value="Unassembled WGS sequence"/>
</dbReference>
<dbReference type="InterPro" id="IPR017452">
    <property type="entry name" value="GPCR_Rhodpsn_7TM"/>
</dbReference>
<dbReference type="Pfam" id="PF00001">
    <property type="entry name" value="7tm_1"/>
    <property type="match status" value="1"/>
</dbReference>
<dbReference type="FunFam" id="1.20.1070.10:FF:000221">
    <property type="entry name" value="Muscarinic acetylcholine receptor gar-2"/>
    <property type="match status" value="1"/>
</dbReference>
<dbReference type="GO" id="GO:0071880">
    <property type="term" value="P:adenylate cyclase-activating adrenergic receptor signaling pathway"/>
    <property type="evidence" value="ECO:0000318"/>
    <property type="project" value="GO_Central"/>
</dbReference>
<keyword evidence="4 11" id="KW-1133">Transmembrane helix</keyword>
<feature type="compositionally biased region" description="Polar residues" evidence="10">
    <location>
        <begin position="426"/>
        <end position="445"/>
    </location>
</feature>
<feature type="transmembrane region" description="Helical" evidence="11">
    <location>
        <begin position="122"/>
        <end position="147"/>
    </location>
</feature>
<evidence type="ECO:0000256" key="5">
    <source>
        <dbReference type="ARBA" id="ARBA00023040"/>
    </source>
</evidence>
<dbReference type="SMART" id="SM01381">
    <property type="entry name" value="7TM_GPCR_Srsx"/>
    <property type="match status" value="1"/>
</dbReference>
<organism evidence="14 15">
    <name type="scientific">Helobdella robusta</name>
    <name type="common">Californian leech</name>
    <dbReference type="NCBI Taxonomy" id="6412"/>
    <lineage>
        <taxon>Eukaryota</taxon>
        <taxon>Metazoa</taxon>
        <taxon>Spiralia</taxon>
        <taxon>Lophotrochozoa</taxon>
        <taxon>Annelida</taxon>
        <taxon>Clitellata</taxon>
        <taxon>Hirudinea</taxon>
        <taxon>Rhynchobdellida</taxon>
        <taxon>Glossiphoniidae</taxon>
        <taxon>Helobdella</taxon>
    </lineage>
</organism>
<dbReference type="STRING" id="6412.T1EEZ5"/>
<evidence type="ECO:0000256" key="4">
    <source>
        <dbReference type="ARBA" id="ARBA00022989"/>
    </source>
</evidence>
<proteinExistence type="inferred from homology"/>
<protein>
    <recommendedName>
        <fullName evidence="12">G-protein coupled receptors family 1 profile domain-containing protein</fullName>
    </recommendedName>
</protein>
<evidence type="ECO:0000313" key="13">
    <source>
        <dbReference type="EMBL" id="ESO08560.1"/>
    </source>
</evidence>
<dbReference type="AlphaFoldDB" id="T1EEZ5"/>
<dbReference type="InParanoid" id="T1EEZ5"/>
<reference evidence="15" key="1">
    <citation type="submission" date="2012-12" db="EMBL/GenBank/DDBJ databases">
        <authorList>
            <person name="Hellsten U."/>
            <person name="Grimwood J."/>
            <person name="Chapman J.A."/>
            <person name="Shapiro H."/>
            <person name="Aerts A."/>
            <person name="Otillar R.P."/>
            <person name="Terry A.Y."/>
            <person name="Boore J.L."/>
            <person name="Simakov O."/>
            <person name="Marletaz F."/>
            <person name="Cho S.-J."/>
            <person name="Edsinger-Gonzales E."/>
            <person name="Havlak P."/>
            <person name="Kuo D.-H."/>
            <person name="Larsson T."/>
            <person name="Lv J."/>
            <person name="Arendt D."/>
            <person name="Savage R."/>
            <person name="Osoegawa K."/>
            <person name="de Jong P."/>
            <person name="Lindberg D.R."/>
            <person name="Seaver E.C."/>
            <person name="Weisblat D.A."/>
            <person name="Putnam N.H."/>
            <person name="Grigoriev I.V."/>
            <person name="Rokhsar D.S."/>
        </authorList>
    </citation>
    <scope>NUCLEOTIDE SEQUENCE</scope>
</reference>
<dbReference type="Gene3D" id="1.20.1070.10">
    <property type="entry name" value="Rhodopsin 7-helix transmembrane proteins"/>
    <property type="match status" value="2"/>
</dbReference>
<dbReference type="GO" id="GO:0043410">
    <property type="term" value="P:positive regulation of MAPK cascade"/>
    <property type="evidence" value="ECO:0000318"/>
    <property type="project" value="GO_Central"/>
</dbReference>
<feature type="transmembrane region" description="Helical" evidence="11">
    <location>
        <begin position="504"/>
        <end position="523"/>
    </location>
</feature>
<dbReference type="eggNOG" id="KOG3656">
    <property type="taxonomic scope" value="Eukaryota"/>
</dbReference>
<dbReference type="EMBL" id="AMQM01003288">
    <property type="status" value="NOT_ANNOTATED_CDS"/>
    <property type="molecule type" value="Genomic_DNA"/>
</dbReference>
<evidence type="ECO:0000256" key="10">
    <source>
        <dbReference type="SAM" id="MobiDB-lite"/>
    </source>
</evidence>
<evidence type="ECO:0000259" key="12">
    <source>
        <dbReference type="PROSITE" id="PS50262"/>
    </source>
</evidence>
<dbReference type="GO" id="GO:0045202">
    <property type="term" value="C:synapse"/>
    <property type="evidence" value="ECO:0007669"/>
    <property type="project" value="GOC"/>
</dbReference>
<comment type="subcellular location">
    <subcellularLocation>
        <location evidence="1">Cell membrane</location>
        <topology evidence="1">Multi-pass membrane protein</topology>
    </subcellularLocation>
</comment>
<name>T1EEZ5_HELRO</name>
<feature type="transmembrane region" description="Helical" evidence="11">
    <location>
        <begin position="159"/>
        <end position="181"/>
    </location>
</feature>
<dbReference type="PROSITE" id="PS50262">
    <property type="entry name" value="G_PROTEIN_RECEP_F1_2"/>
    <property type="match status" value="1"/>
</dbReference>
<feature type="region of interest" description="Disordered" evidence="10">
    <location>
        <begin position="426"/>
        <end position="452"/>
    </location>
</feature>
<evidence type="ECO:0000256" key="8">
    <source>
        <dbReference type="ARBA" id="ARBA00023224"/>
    </source>
</evidence>
<evidence type="ECO:0000256" key="1">
    <source>
        <dbReference type="ARBA" id="ARBA00004651"/>
    </source>
</evidence>
<gene>
    <name evidence="14" type="primary">20195147</name>
    <name evidence="13" type="ORF">HELRODRAFT_110124</name>
</gene>